<gene>
    <name evidence="3" type="ORF">ECRASSUSDP1_LOCUS1590</name>
</gene>
<comment type="caution">
    <text evidence="3">The sequence shown here is derived from an EMBL/GenBank/DDBJ whole genome shotgun (WGS) entry which is preliminary data.</text>
</comment>
<evidence type="ECO:0000256" key="1">
    <source>
        <dbReference type="SAM" id="Coils"/>
    </source>
</evidence>
<accession>A0AAD1U2P5</accession>
<dbReference type="AlphaFoldDB" id="A0AAD1U2P5"/>
<protein>
    <submittedName>
        <fullName evidence="3">Uncharacterized protein</fullName>
    </submittedName>
</protein>
<evidence type="ECO:0000256" key="2">
    <source>
        <dbReference type="SAM" id="MobiDB-lite"/>
    </source>
</evidence>
<sequence length="621" mass="73619">MYGKKLKKSKAGVANQHFLNKFYNADKVTQFGVTLCKEMGIDPATMAIKGLKHFFKHGITEDVVKMNYIRYEERRKLKLLMIEEFDSQKSNLGGDTGAYHDHNSFLRARKMSKSQNRVNSGNLAKNPVKRVRKMSEISAISKDVTSQNMGNNEIQIIDEIPGKSRFSNKNTRSFDLHSKFSPQRDYLSVKNLGDPDLRLKKEEARLQRLERVKKNQEEIVKTQATKIAQMMMKNLEKQKRKSRDLQDQKKITTEKILSLQEKKDNIARKRRLQEIQEEGKRYDKYKRDMREVTKRLKMKEEDNLRKNIEDYNSYENKRRAHSTFRLSRTYTDKLDSNSNKVNLSTKKQRLTSNSHYHSRSMNEYQEIEETKEQLRKLDKKIQQSQENRQKILQEKVAPVKDHLNRITKALEIVHSSEHDQLSKKLLKYSKKDKMVNEARKRKKNISQHHYNEKEQELSKAFYENRQRLETEEREKINSLNKLMRKKMKSVDLAKQRIEEESKQKAQLRQQKESQVQDSAKKEKTRIKMGAMRIITKHLKPNPKQYQADVMKQVNDIIIRNDMKHRENMVHQSGNYVDAYVNSIKKSRRTQSNSNKFTKYGNEFGILEVLPDVRKKSKEDEV</sequence>
<reference evidence="3" key="1">
    <citation type="submission" date="2023-07" db="EMBL/GenBank/DDBJ databases">
        <authorList>
            <consortium name="AG Swart"/>
            <person name="Singh M."/>
            <person name="Singh A."/>
            <person name="Seah K."/>
            <person name="Emmerich C."/>
        </authorList>
    </citation>
    <scope>NUCLEOTIDE SEQUENCE</scope>
    <source>
        <strain evidence="3">DP1</strain>
    </source>
</reference>
<keyword evidence="4" id="KW-1185">Reference proteome</keyword>
<dbReference type="EMBL" id="CAMPGE010001498">
    <property type="protein sequence ID" value="CAI2360290.1"/>
    <property type="molecule type" value="Genomic_DNA"/>
</dbReference>
<dbReference type="Proteomes" id="UP001295684">
    <property type="component" value="Unassembled WGS sequence"/>
</dbReference>
<keyword evidence="1" id="KW-0175">Coiled coil</keyword>
<name>A0AAD1U2P5_EUPCR</name>
<evidence type="ECO:0000313" key="3">
    <source>
        <dbReference type="EMBL" id="CAI2360290.1"/>
    </source>
</evidence>
<proteinExistence type="predicted"/>
<evidence type="ECO:0000313" key="4">
    <source>
        <dbReference type="Proteomes" id="UP001295684"/>
    </source>
</evidence>
<feature type="coiled-coil region" evidence="1">
    <location>
        <begin position="357"/>
        <end position="394"/>
    </location>
</feature>
<organism evidence="3 4">
    <name type="scientific">Euplotes crassus</name>
    <dbReference type="NCBI Taxonomy" id="5936"/>
    <lineage>
        <taxon>Eukaryota</taxon>
        <taxon>Sar</taxon>
        <taxon>Alveolata</taxon>
        <taxon>Ciliophora</taxon>
        <taxon>Intramacronucleata</taxon>
        <taxon>Spirotrichea</taxon>
        <taxon>Hypotrichia</taxon>
        <taxon>Euplotida</taxon>
        <taxon>Euplotidae</taxon>
        <taxon>Moneuplotes</taxon>
    </lineage>
</organism>
<feature type="region of interest" description="Disordered" evidence="2">
    <location>
        <begin position="501"/>
        <end position="521"/>
    </location>
</feature>
<feature type="coiled-coil region" evidence="1">
    <location>
        <begin position="199"/>
        <end position="317"/>
    </location>
</feature>
<feature type="compositionally biased region" description="Polar residues" evidence="2">
    <location>
        <begin position="504"/>
        <end position="517"/>
    </location>
</feature>